<proteinExistence type="predicted"/>
<dbReference type="Proteomes" id="UP000515789">
    <property type="component" value="Chromosome"/>
</dbReference>
<accession>A0A7G5MXI8</accession>
<name>A0A7G5MXI8_9FIRM</name>
<dbReference type="EMBL" id="CP039126">
    <property type="protein sequence ID" value="QMW79331.1"/>
    <property type="molecule type" value="Genomic_DNA"/>
</dbReference>
<organism evidence="1 2">
    <name type="scientific">Blautia producta</name>
    <dbReference type="NCBI Taxonomy" id="33035"/>
    <lineage>
        <taxon>Bacteria</taxon>
        <taxon>Bacillati</taxon>
        <taxon>Bacillota</taxon>
        <taxon>Clostridia</taxon>
        <taxon>Lachnospirales</taxon>
        <taxon>Lachnospiraceae</taxon>
        <taxon>Blautia</taxon>
    </lineage>
</organism>
<sequence length="84" mass="9605">MNTRSIMKKLQTAILKEGLVVSIDTRQFYAQDQQRMITIFRLTTPVSHRKKTGELKDEQMTILSSTSGIEAIQCLNDIYKAVKT</sequence>
<dbReference type="AlphaFoldDB" id="A0A7G5MXI8"/>
<gene>
    <name evidence="1" type="ORF">E5259_17945</name>
</gene>
<reference evidence="1 2" key="1">
    <citation type="submission" date="2019-04" db="EMBL/GenBank/DDBJ databases">
        <authorList>
            <person name="Schori C."/>
            <person name="Ahrens C."/>
        </authorList>
    </citation>
    <scope>NUCLEOTIDE SEQUENCE [LARGE SCALE GENOMIC DNA]</scope>
    <source>
        <strain evidence="1 2">DSM 2950</strain>
    </source>
</reference>
<evidence type="ECO:0000313" key="2">
    <source>
        <dbReference type="Proteomes" id="UP000515789"/>
    </source>
</evidence>
<evidence type="ECO:0000313" key="1">
    <source>
        <dbReference type="EMBL" id="QMW79331.1"/>
    </source>
</evidence>
<protein>
    <submittedName>
        <fullName evidence="1">Uncharacterized protein</fullName>
    </submittedName>
</protein>